<evidence type="ECO:0000259" key="1">
    <source>
        <dbReference type="Pfam" id="PF12937"/>
    </source>
</evidence>
<dbReference type="AlphaFoldDB" id="A0A0W0G6K8"/>
<dbReference type="InterPro" id="IPR036047">
    <property type="entry name" value="F-box-like_dom_sf"/>
</dbReference>
<dbReference type="Proteomes" id="UP000054988">
    <property type="component" value="Unassembled WGS sequence"/>
</dbReference>
<protein>
    <recommendedName>
        <fullName evidence="1">F-box domain-containing protein</fullName>
    </recommendedName>
</protein>
<name>A0A0W0G6K8_MONRR</name>
<organism evidence="2 3">
    <name type="scientific">Moniliophthora roreri</name>
    <name type="common">Frosty pod rot fungus</name>
    <name type="synonym">Monilia roreri</name>
    <dbReference type="NCBI Taxonomy" id="221103"/>
    <lineage>
        <taxon>Eukaryota</taxon>
        <taxon>Fungi</taxon>
        <taxon>Dikarya</taxon>
        <taxon>Basidiomycota</taxon>
        <taxon>Agaricomycotina</taxon>
        <taxon>Agaricomycetes</taxon>
        <taxon>Agaricomycetidae</taxon>
        <taxon>Agaricales</taxon>
        <taxon>Marasmiineae</taxon>
        <taxon>Marasmiaceae</taxon>
        <taxon>Moniliophthora</taxon>
    </lineage>
</organism>
<comment type="caution">
    <text evidence="2">The sequence shown here is derived from an EMBL/GenBank/DDBJ whole genome shotgun (WGS) entry which is preliminary data.</text>
</comment>
<feature type="domain" description="F-box" evidence="1">
    <location>
        <begin position="8"/>
        <end position="58"/>
    </location>
</feature>
<evidence type="ECO:0000313" key="3">
    <source>
        <dbReference type="Proteomes" id="UP000054988"/>
    </source>
</evidence>
<dbReference type="Gene3D" id="1.20.1280.50">
    <property type="match status" value="1"/>
</dbReference>
<dbReference type="Pfam" id="PF12937">
    <property type="entry name" value="F-box-like"/>
    <property type="match status" value="1"/>
</dbReference>
<sequence length="384" mass="44062">MDVDDSNALPRAVLVRIFYERSRLDTPFALPGIISCAGVCRHWRNVAMTTPHLWRNIRVPFRQLHYQERSAVHWTTYWLHLSFPSLIDVYLDVDADAFLPELHAVFHVLVSQAYRLRRFHLYARSNFKYVPHDALAPLHGVHADVLQELELHFAYRASDPDQRVMMLPGDNFVLSFASTPRLSLLALRGVRIPSPLQNLSSLWVENIVPSELAFRDLAVGSPMLQTLVLNMLHPSIRDGNEGMQDVHMPSLRYLTVTYGMEPGIKPESQAPELHFHILVHVVAPQLELLEVGWGDLHHVPDLNLVVPRTNTIPNLHTLRLDYSRLLVSDRMIQQSLIGDSSYFTTLPTMMRRLDIAHPAGKILHLNYGDRLSMRDRVERAWTTL</sequence>
<reference evidence="2 3" key="1">
    <citation type="submission" date="2015-12" db="EMBL/GenBank/DDBJ databases">
        <title>Draft genome sequence of Moniliophthora roreri, the causal agent of frosty pod rot of cacao.</title>
        <authorList>
            <person name="Aime M.C."/>
            <person name="Diaz-Valderrama J.R."/>
            <person name="Kijpornyongpan T."/>
            <person name="Phillips-Mora W."/>
        </authorList>
    </citation>
    <scope>NUCLEOTIDE SEQUENCE [LARGE SCALE GENOMIC DNA]</scope>
    <source>
        <strain evidence="2 3">MCA 2952</strain>
    </source>
</reference>
<evidence type="ECO:0000313" key="2">
    <source>
        <dbReference type="EMBL" id="KTB44191.1"/>
    </source>
</evidence>
<gene>
    <name evidence="2" type="ORF">WG66_3213</name>
</gene>
<proteinExistence type="predicted"/>
<accession>A0A0W0G6K8</accession>
<dbReference type="InterPro" id="IPR001810">
    <property type="entry name" value="F-box_dom"/>
</dbReference>
<dbReference type="SUPFAM" id="SSF81383">
    <property type="entry name" value="F-box domain"/>
    <property type="match status" value="1"/>
</dbReference>
<dbReference type="EMBL" id="LATX01000972">
    <property type="protein sequence ID" value="KTB44191.1"/>
    <property type="molecule type" value="Genomic_DNA"/>
</dbReference>